<name>A0A8S1EYZ2_9PELO</name>
<gene>
    <name evidence="2" type="ORF">CBOVIS_LOCUS7276</name>
</gene>
<dbReference type="EMBL" id="CADEPM010000004">
    <property type="protein sequence ID" value="CAB3405025.1"/>
    <property type="molecule type" value="Genomic_DNA"/>
</dbReference>
<dbReference type="InterPro" id="IPR040264">
    <property type="entry name" value="T15H9.4-like"/>
</dbReference>
<sequence>MATNFHTKCCDEIVFDHKNVVVACDLNNGKVVHVDVSSELMGHVFAGDEILTVNGEGNIKTTSDFNKAIVSKAPGKIKIELMRDDHCLAEEKILPPRRPNTQLTEVSLKYRGGAATGIIIHRMSSHPTTVTISMVQSASSACKFVKSGDILVKVNDIYVMDRDAARKLLYASVNNAKSVVLTLERSTNDQPIGPSPPPPDGAKTTGGVMKSIMGSAPVSPASVISPSMMAAPKINNVNKQYDVSLPADVIEIMKANKDFFKKKCPNPPCLIKIKSAASTSAASMTADQPEVAIPCDPSPKPLRVTPKRVGS</sequence>
<dbReference type="PANTHER" id="PTHR31327">
    <property type="entry name" value="SPERM MEIOSIS PDZ DOMAIN CONTAINING PROTEINS-RELATED"/>
    <property type="match status" value="1"/>
</dbReference>
<dbReference type="AlphaFoldDB" id="A0A8S1EYZ2"/>
<dbReference type="InterPro" id="IPR036034">
    <property type="entry name" value="PDZ_sf"/>
</dbReference>
<dbReference type="SUPFAM" id="SSF50156">
    <property type="entry name" value="PDZ domain-like"/>
    <property type="match status" value="1"/>
</dbReference>
<comment type="caution">
    <text evidence="2">The sequence shown here is derived from an EMBL/GenBank/DDBJ whole genome shotgun (WGS) entry which is preliminary data.</text>
</comment>
<evidence type="ECO:0000256" key="1">
    <source>
        <dbReference type="SAM" id="MobiDB-lite"/>
    </source>
</evidence>
<dbReference type="Proteomes" id="UP000494206">
    <property type="component" value="Unassembled WGS sequence"/>
</dbReference>
<dbReference type="OrthoDB" id="5852987at2759"/>
<evidence type="ECO:0008006" key="4">
    <source>
        <dbReference type="Google" id="ProtNLM"/>
    </source>
</evidence>
<feature type="region of interest" description="Disordered" evidence="1">
    <location>
        <begin position="282"/>
        <end position="311"/>
    </location>
</feature>
<feature type="region of interest" description="Disordered" evidence="1">
    <location>
        <begin position="185"/>
        <end position="211"/>
    </location>
</feature>
<evidence type="ECO:0000313" key="2">
    <source>
        <dbReference type="EMBL" id="CAB3405025.1"/>
    </source>
</evidence>
<evidence type="ECO:0000313" key="3">
    <source>
        <dbReference type="Proteomes" id="UP000494206"/>
    </source>
</evidence>
<reference evidence="2 3" key="1">
    <citation type="submission" date="2020-04" db="EMBL/GenBank/DDBJ databases">
        <authorList>
            <person name="Laetsch R D."/>
            <person name="Stevens L."/>
            <person name="Kumar S."/>
            <person name="Blaxter L. M."/>
        </authorList>
    </citation>
    <scope>NUCLEOTIDE SEQUENCE [LARGE SCALE GENOMIC DNA]</scope>
</reference>
<protein>
    <recommendedName>
        <fullName evidence="4">PDZ domain-containing protein</fullName>
    </recommendedName>
</protein>
<dbReference type="PANTHER" id="PTHR31327:SF5">
    <property type="entry name" value="PDZ DOMAIN-CONTAINING PROTEIN"/>
    <property type="match status" value="1"/>
</dbReference>
<keyword evidence="3" id="KW-1185">Reference proteome</keyword>
<organism evidence="2 3">
    <name type="scientific">Caenorhabditis bovis</name>
    <dbReference type="NCBI Taxonomy" id="2654633"/>
    <lineage>
        <taxon>Eukaryota</taxon>
        <taxon>Metazoa</taxon>
        <taxon>Ecdysozoa</taxon>
        <taxon>Nematoda</taxon>
        <taxon>Chromadorea</taxon>
        <taxon>Rhabditida</taxon>
        <taxon>Rhabditina</taxon>
        <taxon>Rhabditomorpha</taxon>
        <taxon>Rhabditoidea</taxon>
        <taxon>Rhabditidae</taxon>
        <taxon>Peloderinae</taxon>
        <taxon>Caenorhabditis</taxon>
    </lineage>
</organism>
<dbReference type="Gene3D" id="2.30.42.10">
    <property type="match status" value="1"/>
</dbReference>
<proteinExistence type="predicted"/>
<accession>A0A8S1EYZ2</accession>